<gene>
    <name evidence="2" type="ORF">B9Z65_1214</name>
</gene>
<evidence type="ECO:0000259" key="1">
    <source>
        <dbReference type="Pfam" id="PF12849"/>
    </source>
</evidence>
<accession>A0A2P7YPY5</accession>
<dbReference type="Proteomes" id="UP000243723">
    <property type="component" value="Unassembled WGS sequence"/>
</dbReference>
<reference evidence="2 3" key="1">
    <citation type="submission" date="2017-05" db="EMBL/GenBank/DDBJ databases">
        <title>Draft genome sequence of Elsinoe australis.</title>
        <authorList>
            <person name="Cheng Q."/>
        </authorList>
    </citation>
    <scope>NUCLEOTIDE SEQUENCE [LARGE SCALE GENOMIC DNA]</scope>
    <source>
        <strain evidence="2 3">NL1</strain>
    </source>
</reference>
<dbReference type="SUPFAM" id="SSF53850">
    <property type="entry name" value="Periplasmic binding protein-like II"/>
    <property type="match status" value="1"/>
</dbReference>
<dbReference type="OrthoDB" id="10260248at2759"/>
<dbReference type="Gene3D" id="3.40.190.10">
    <property type="entry name" value="Periplasmic binding protein-like II"/>
    <property type="match status" value="2"/>
</dbReference>
<dbReference type="PANTHER" id="PTHR37945:SF1">
    <property type="entry name" value="EXTRACELLULAR TUNGSTATE BINDING PROTEIN"/>
    <property type="match status" value="1"/>
</dbReference>
<feature type="domain" description="PBP" evidence="1">
    <location>
        <begin position="24"/>
        <end position="255"/>
    </location>
</feature>
<dbReference type="AlphaFoldDB" id="A0A2P7YPY5"/>
<proteinExistence type="predicted"/>
<evidence type="ECO:0000313" key="2">
    <source>
        <dbReference type="EMBL" id="PSK38023.1"/>
    </source>
</evidence>
<protein>
    <submittedName>
        <fullName evidence="2">1-phosphatidylinositol 4,5-bisphosphate phosphodiesterase 1</fullName>
    </submittedName>
</protein>
<comment type="caution">
    <text evidence="2">The sequence shown here is derived from an EMBL/GenBank/DDBJ whole genome shotgun (WGS) entry which is preliminary data.</text>
</comment>
<name>A0A2P7YPY5_9PEZI</name>
<dbReference type="EMBL" id="NHZQ01000404">
    <property type="protein sequence ID" value="PSK38023.1"/>
    <property type="molecule type" value="Genomic_DNA"/>
</dbReference>
<sequence length="314" mass="34159">MTIPTSIKSHGTVDAEPAAVYGSGSKTLRIGNGGAGATGLIEALAYDYIRTRDPDLQIQWICNHSRNTQLALLDGFIDIALTYERDQELISLSEGWAKSAGCIFNDHFVLAGPTDDPAGIISCKTLSEALAHIAQKQCLFHSRADSSATMFKERQLWVATGLGPWEHESSWYKTSLVGPAEALTEADKQGAYLLTDRSTLLRQTGLGNIRNITVFFEPTQRDDVLMNACHALYSSSVKSEQRVEVDSFLSYLLSNDGQQILSTYGEDTVGLPLFAPVKDGFAKTSLVGGRPLPIVQTTSYNGFNDASRHYGGRS</sequence>
<dbReference type="InterPro" id="IPR024370">
    <property type="entry name" value="PBP_domain"/>
</dbReference>
<dbReference type="InterPro" id="IPR052738">
    <property type="entry name" value="ABC-Tungstate_binding"/>
</dbReference>
<dbReference type="PANTHER" id="PTHR37945">
    <property type="entry name" value="EXTRACELLULAR TUNGSTATE BINDING PROTEIN"/>
    <property type="match status" value="1"/>
</dbReference>
<organism evidence="2 3">
    <name type="scientific">Elsinoe australis</name>
    <dbReference type="NCBI Taxonomy" id="40998"/>
    <lineage>
        <taxon>Eukaryota</taxon>
        <taxon>Fungi</taxon>
        <taxon>Dikarya</taxon>
        <taxon>Ascomycota</taxon>
        <taxon>Pezizomycotina</taxon>
        <taxon>Dothideomycetes</taxon>
        <taxon>Dothideomycetidae</taxon>
        <taxon>Myriangiales</taxon>
        <taxon>Elsinoaceae</taxon>
        <taxon>Elsinoe</taxon>
    </lineage>
</organism>
<evidence type="ECO:0000313" key="3">
    <source>
        <dbReference type="Proteomes" id="UP000243723"/>
    </source>
</evidence>
<keyword evidence="3" id="KW-1185">Reference proteome</keyword>
<dbReference type="STRING" id="40998.A0A2P7YPY5"/>
<dbReference type="Pfam" id="PF12849">
    <property type="entry name" value="PBP_like_2"/>
    <property type="match status" value="1"/>
</dbReference>